<dbReference type="AlphaFoldDB" id="A0A330HTP7"/>
<name>A0A330HTP7_9HYPH</name>
<gene>
    <name evidence="2" type="ORF">DPM33_04535</name>
</gene>
<dbReference type="RefSeq" id="WP_112096713.1">
    <property type="nucleotide sequence ID" value="NZ_QMBP01000002.1"/>
</dbReference>
<dbReference type="Gene3D" id="3.40.50.360">
    <property type="match status" value="1"/>
</dbReference>
<dbReference type="GO" id="GO:0016491">
    <property type="term" value="F:oxidoreductase activity"/>
    <property type="evidence" value="ECO:0007669"/>
    <property type="project" value="InterPro"/>
</dbReference>
<evidence type="ECO:0000313" key="2">
    <source>
        <dbReference type="EMBL" id="RAZ91765.1"/>
    </source>
</evidence>
<dbReference type="InterPro" id="IPR005025">
    <property type="entry name" value="FMN_Rdtase-like_dom"/>
</dbReference>
<evidence type="ECO:0000313" key="3">
    <source>
        <dbReference type="Proteomes" id="UP000251558"/>
    </source>
</evidence>
<dbReference type="EMBL" id="QMBP01000002">
    <property type="protein sequence ID" value="RAZ91765.1"/>
    <property type="molecule type" value="Genomic_DNA"/>
</dbReference>
<reference evidence="3" key="1">
    <citation type="submission" date="2018-06" db="EMBL/GenBank/DDBJ databases">
        <authorList>
            <person name="Helene L.C."/>
            <person name="Dall'Agnol R."/>
            <person name="Delamuta J.R."/>
            <person name="Hungria M."/>
        </authorList>
    </citation>
    <scope>NUCLEOTIDE SEQUENCE [LARGE SCALE GENOMIC DNA]</scope>
    <source>
        <strain evidence="3">AC99b</strain>
    </source>
</reference>
<dbReference type="Pfam" id="PF03358">
    <property type="entry name" value="FMN_red"/>
    <property type="match status" value="1"/>
</dbReference>
<accession>A0A330HTP7</accession>
<keyword evidence="3" id="KW-1185">Reference proteome</keyword>
<dbReference type="InterPro" id="IPR029039">
    <property type="entry name" value="Flavoprotein-like_sf"/>
</dbReference>
<evidence type="ECO:0000259" key="1">
    <source>
        <dbReference type="Pfam" id="PF03358"/>
    </source>
</evidence>
<dbReference type="GO" id="GO:0005829">
    <property type="term" value="C:cytosol"/>
    <property type="evidence" value="ECO:0007669"/>
    <property type="project" value="TreeGrafter"/>
</dbReference>
<dbReference type="InterPro" id="IPR050712">
    <property type="entry name" value="NAD(P)H-dep_reductase"/>
</dbReference>
<proteinExistence type="predicted"/>
<dbReference type="Proteomes" id="UP000251558">
    <property type="component" value="Unassembled WGS sequence"/>
</dbReference>
<sequence>MFLTINQCSSTEPRPRPFVLGIGGTTRPNSTSESALRRALSLAEEAGATTEMFPGQLLSLPLYNPNSLYRTNEAEALIDALRRSDAVIFASPAYHGSISGLVKNAIDYIEDMREDNRPYLADRAVGAIISAYGDQAIGSTLSTMRNITHSLRGWPLPIGVGINALRCTFDEDCEPSDAHVDSQLRIMAQQAVRFAQMIASQRLSPSSCI</sequence>
<organism evidence="2 3">
    <name type="scientific">Mesorhizobium hawassense</name>
    <dbReference type="NCBI Taxonomy" id="1209954"/>
    <lineage>
        <taxon>Bacteria</taxon>
        <taxon>Pseudomonadati</taxon>
        <taxon>Pseudomonadota</taxon>
        <taxon>Alphaproteobacteria</taxon>
        <taxon>Hyphomicrobiales</taxon>
        <taxon>Phyllobacteriaceae</taxon>
        <taxon>Mesorhizobium</taxon>
    </lineage>
</organism>
<comment type="caution">
    <text evidence="2">The sequence shown here is derived from an EMBL/GenBank/DDBJ whole genome shotgun (WGS) entry which is preliminary data.</text>
</comment>
<feature type="domain" description="NADPH-dependent FMN reductase-like" evidence="1">
    <location>
        <begin position="19"/>
        <end position="158"/>
    </location>
</feature>
<dbReference type="GO" id="GO:0010181">
    <property type="term" value="F:FMN binding"/>
    <property type="evidence" value="ECO:0007669"/>
    <property type="project" value="TreeGrafter"/>
</dbReference>
<dbReference type="SUPFAM" id="SSF52218">
    <property type="entry name" value="Flavoproteins"/>
    <property type="match status" value="1"/>
</dbReference>
<dbReference type="PANTHER" id="PTHR30543:SF21">
    <property type="entry name" value="NAD(P)H-DEPENDENT FMN REDUCTASE LOT6"/>
    <property type="match status" value="1"/>
</dbReference>
<protein>
    <submittedName>
        <fullName evidence="2">FMN reductase</fullName>
    </submittedName>
</protein>
<dbReference type="OrthoDB" id="571777at2"/>
<dbReference type="PANTHER" id="PTHR30543">
    <property type="entry name" value="CHROMATE REDUCTASE"/>
    <property type="match status" value="1"/>
</dbReference>
<reference evidence="2 3" key="2">
    <citation type="submission" date="2018-07" db="EMBL/GenBank/DDBJ databases">
        <title>Diversity of Mesorhizobium strains in Brazil.</title>
        <authorList>
            <person name="Helene L.C.F."/>
            <person name="Dall'Agnol R."/>
            <person name="Delamuta J.R.M."/>
            <person name="Hungria M."/>
        </authorList>
    </citation>
    <scope>NUCLEOTIDE SEQUENCE [LARGE SCALE GENOMIC DNA]</scope>
    <source>
        <strain evidence="2 3">AC99b</strain>
    </source>
</reference>